<dbReference type="CDD" id="cd07721">
    <property type="entry name" value="yflN-like_MBL-fold"/>
    <property type="match status" value="1"/>
</dbReference>
<dbReference type="PANTHER" id="PTHR42951">
    <property type="entry name" value="METALLO-BETA-LACTAMASE DOMAIN-CONTAINING"/>
    <property type="match status" value="1"/>
</dbReference>
<dbReference type="InterPro" id="IPR036866">
    <property type="entry name" value="RibonucZ/Hydroxyglut_hydro"/>
</dbReference>
<dbReference type="SUPFAM" id="SSF56281">
    <property type="entry name" value="Metallo-hydrolase/oxidoreductase"/>
    <property type="match status" value="1"/>
</dbReference>
<dbReference type="Gene3D" id="3.60.15.10">
    <property type="entry name" value="Ribonuclease Z/Hydroxyacylglutathione hydrolase-like"/>
    <property type="match status" value="1"/>
</dbReference>
<comment type="caution">
    <text evidence="2">The sequence shown here is derived from an EMBL/GenBank/DDBJ whole genome shotgun (WGS) entry which is preliminary data.</text>
</comment>
<dbReference type="Pfam" id="PF00753">
    <property type="entry name" value="Lactamase_B"/>
    <property type="match status" value="1"/>
</dbReference>
<organism evidence="2 3">
    <name type="scientific">Chitinophaga nivalis</name>
    <dbReference type="NCBI Taxonomy" id="2991709"/>
    <lineage>
        <taxon>Bacteria</taxon>
        <taxon>Pseudomonadati</taxon>
        <taxon>Bacteroidota</taxon>
        <taxon>Chitinophagia</taxon>
        <taxon>Chitinophagales</taxon>
        <taxon>Chitinophagaceae</taxon>
        <taxon>Chitinophaga</taxon>
    </lineage>
</organism>
<proteinExistence type="predicted"/>
<protein>
    <submittedName>
        <fullName evidence="2">MBL fold metallo-hydrolase</fullName>
    </submittedName>
</protein>
<dbReference type="Proteomes" id="UP001207742">
    <property type="component" value="Unassembled WGS sequence"/>
</dbReference>
<dbReference type="RefSeq" id="WP_264732735.1">
    <property type="nucleotide sequence ID" value="NZ_JAPDNR010000001.1"/>
</dbReference>
<evidence type="ECO:0000313" key="2">
    <source>
        <dbReference type="EMBL" id="MCW3485918.1"/>
    </source>
</evidence>
<accession>A0ABT3IPQ4</accession>
<evidence type="ECO:0000259" key="1">
    <source>
        <dbReference type="SMART" id="SM00849"/>
    </source>
</evidence>
<gene>
    <name evidence="2" type="ORF">OL497_18585</name>
</gene>
<keyword evidence="3" id="KW-1185">Reference proteome</keyword>
<dbReference type="InterPro" id="IPR050855">
    <property type="entry name" value="NDM-1-like"/>
</dbReference>
<sequence length="249" mass="27454">MAQRITVKVLEIKTNIRNEDILLYPALISIGSKNWLVDAGYVETFEIFKTQLAAQGIAIADLQGILISHDDLDHVGGLALFRKAHPDLVYYASEIETPTLTGARKSARLQQAEDLFPQLPEAYHAWALNFQQQLKQIERVSIDVLLKDQDQIAAEIVVIHTPGHTSGHLSFYLPSLKTLIACDVVVIENGQLNIANPAFTLDMPAAVASLQKISQLDIQRLICYHGGEMTTNIAAQLQAVIATYTDAAR</sequence>
<dbReference type="PANTHER" id="PTHR42951:SF15">
    <property type="entry name" value="METALLO-BETA-LACTAMASE SUPERFAMILY PROTEIN"/>
    <property type="match status" value="1"/>
</dbReference>
<dbReference type="InterPro" id="IPR001279">
    <property type="entry name" value="Metallo-B-lactamas"/>
</dbReference>
<name>A0ABT3IPQ4_9BACT</name>
<reference evidence="2 3" key="1">
    <citation type="submission" date="2022-10" db="EMBL/GenBank/DDBJ databases">
        <title>Chitinophaga nivalis PC15 sp. nov., isolated from Pyeongchang county, South Korea.</title>
        <authorList>
            <person name="Trinh H.N."/>
        </authorList>
    </citation>
    <scope>NUCLEOTIDE SEQUENCE [LARGE SCALE GENOMIC DNA]</scope>
    <source>
        <strain evidence="2 3">PC14</strain>
    </source>
</reference>
<dbReference type="EMBL" id="JAPDNS010000002">
    <property type="protein sequence ID" value="MCW3485918.1"/>
    <property type="molecule type" value="Genomic_DNA"/>
</dbReference>
<dbReference type="SMART" id="SM00849">
    <property type="entry name" value="Lactamase_B"/>
    <property type="match status" value="1"/>
</dbReference>
<evidence type="ECO:0000313" key="3">
    <source>
        <dbReference type="Proteomes" id="UP001207742"/>
    </source>
</evidence>
<feature type="domain" description="Metallo-beta-lactamase" evidence="1">
    <location>
        <begin position="22"/>
        <end position="225"/>
    </location>
</feature>